<feature type="coiled-coil region" evidence="1">
    <location>
        <begin position="48"/>
        <end position="75"/>
    </location>
</feature>
<sequence length="259" mass="28109">MGITKKLVVVQMGLVLAACSSTGGNNTFMTYEDLQTKVRMHDEQWQAAQVKLDKIDALEAEVASLKQEKLALEAAKEMPDATESTMIDVDDSMAATNVAPAVETSTDTMASMEDPAETMSASMSTEKMSSETMPAAPLAGAEQNNMNMAQAAPLAATNMSQSSTKSTNSTMADDGYGVQLAAYSNRDEAVRGWQVLMKRDPTAYNGLVPKINQKEVKGRTMYQLKVGPFLQKSFSVDFCMMLKEKGKDCLVNQYNGESF</sequence>
<dbReference type="Proteomes" id="UP000009230">
    <property type="component" value="Chromosome"/>
</dbReference>
<dbReference type="KEGG" id="mpc:Mar181_2327"/>
<proteinExistence type="predicted"/>
<reference evidence="4 5" key="1">
    <citation type="journal article" date="2012" name="Stand. Genomic Sci.">
        <title>Complete genome sequence of Marinomonas posidonica type strain (IVIA-Po-181(T)).</title>
        <authorList>
            <person name="Lucas-Elio P."/>
            <person name="Goodwin L."/>
            <person name="Woyke T."/>
            <person name="Pitluck S."/>
            <person name="Nolan M."/>
            <person name="Kyrpides N.C."/>
            <person name="Detter J.C."/>
            <person name="Copeland A."/>
            <person name="Lu M."/>
            <person name="Bruce D."/>
            <person name="Detter C."/>
            <person name="Tapia R."/>
            <person name="Han S."/>
            <person name="Land M.L."/>
            <person name="Ivanova N."/>
            <person name="Mikhailova N."/>
            <person name="Johnston A.W."/>
            <person name="Sanchez-Amat A."/>
        </authorList>
    </citation>
    <scope>NUCLEOTIDE SEQUENCE [LARGE SCALE GENOMIC DNA]</scope>
    <source>
        <strain evidence="5">CECT 7376 / NCIMB 14433 / IVIA-Po-181</strain>
    </source>
</reference>
<dbReference type="AlphaFoldDB" id="F6CVI5"/>
<dbReference type="PROSITE" id="PS51724">
    <property type="entry name" value="SPOR"/>
    <property type="match status" value="1"/>
</dbReference>
<evidence type="ECO:0000313" key="5">
    <source>
        <dbReference type="Proteomes" id="UP000009230"/>
    </source>
</evidence>
<keyword evidence="5" id="KW-1185">Reference proteome</keyword>
<feature type="signal peptide" evidence="2">
    <location>
        <begin position="1"/>
        <end position="17"/>
    </location>
</feature>
<dbReference type="eggNOG" id="ENOG50339XI">
    <property type="taxonomic scope" value="Bacteria"/>
</dbReference>
<dbReference type="InterPro" id="IPR007730">
    <property type="entry name" value="SPOR-like_dom"/>
</dbReference>
<accession>F6CVI5</accession>
<dbReference type="STRING" id="491952.Mar181_2327"/>
<dbReference type="Gene3D" id="3.30.70.1070">
    <property type="entry name" value="Sporulation related repeat"/>
    <property type="match status" value="1"/>
</dbReference>
<evidence type="ECO:0000256" key="2">
    <source>
        <dbReference type="SAM" id="SignalP"/>
    </source>
</evidence>
<name>F6CVI5_MARPP</name>
<evidence type="ECO:0000313" key="4">
    <source>
        <dbReference type="EMBL" id="AEF55362.1"/>
    </source>
</evidence>
<evidence type="ECO:0000256" key="1">
    <source>
        <dbReference type="SAM" id="Coils"/>
    </source>
</evidence>
<dbReference type="GO" id="GO:0042834">
    <property type="term" value="F:peptidoglycan binding"/>
    <property type="evidence" value="ECO:0007669"/>
    <property type="project" value="InterPro"/>
</dbReference>
<keyword evidence="2" id="KW-0732">Signal</keyword>
<feature type="chain" id="PRO_5003334409" evidence="2">
    <location>
        <begin position="18"/>
        <end position="259"/>
    </location>
</feature>
<keyword evidence="1" id="KW-0175">Coiled coil</keyword>
<dbReference type="PROSITE" id="PS51257">
    <property type="entry name" value="PROKAR_LIPOPROTEIN"/>
    <property type="match status" value="1"/>
</dbReference>
<dbReference type="OrthoDB" id="6385902at2"/>
<protein>
    <submittedName>
        <fullName evidence="4">Sporulation domain-containing protein</fullName>
    </submittedName>
</protein>
<evidence type="ECO:0000259" key="3">
    <source>
        <dbReference type="PROSITE" id="PS51724"/>
    </source>
</evidence>
<gene>
    <name evidence="4" type="ordered locus">Mar181_2327</name>
</gene>
<dbReference type="SUPFAM" id="SSF110997">
    <property type="entry name" value="Sporulation related repeat"/>
    <property type="match status" value="1"/>
</dbReference>
<dbReference type="RefSeq" id="WP_013796837.1">
    <property type="nucleotide sequence ID" value="NC_015559.1"/>
</dbReference>
<dbReference type="InterPro" id="IPR036680">
    <property type="entry name" value="SPOR-like_sf"/>
</dbReference>
<dbReference type="Pfam" id="PF05036">
    <property type="entry name" value="SPOR"/>
    <property type="match status" value="1"/>
</dbReference>
<dbReference type="EMBL" id="CP002771">
    <property type="protein sequence ID" value="AEF55362.1"/>
    <property type="molecule type" value="Genomic_DNA"/>
</dbReference>
<organism evidence="4 5">
    <name type="scientific">Marinomonas posidonica (strain CECT 7376 / NCIMB 14433 / IVIA-Po-181)</name>
    <dbReference type="NCBI Taxonomy" id="491952"/>
    <lineage>
        <taxon>Bacteria</taxon>
        <taxon>Pseudomonadati</taxon>
        <taxon>Pseudomonadota</taxon>
        <taxon>Gammaproteobacteria</taxon>
        <taxon>Oceanospirillales</taxon>
        <taxon>Oceanospirillaceae</taxon>
        <taxon>Marinomonas</taxon>
    </lineage>
</organism>
<feature type="domain" description="SPOR" evidence="3">
    <location>
        <begin position="170"/>
        <end position="254"/>
    </location>
</feature>
<dbReference type="HOGENOM" id="CLU_1188824_0_0_6"/>